<dbReference type="OrthoDB" id="7181739at2"/>
<reference evidence="4 5" key="1">
    <citation type="submission" date="2019-04" db="EMBL/GenBank/DDBJ databases">
        <authorList>
            <person name="Yang Y."/>
            <person name="Wei D."/>
        </authorList>
    </citation>
    <scope>NUCLEOTIDE SEQUENCE [LARGE SCALE GENOMIC DNA]</scope>
    <source>
        <strain evidence="4 5">L-1-4w-11</strain>
    </source>
</reference>
<dbReference type="InterPro" id="IPR003423">
    <property type="entry name" value="OMP_efflux"/>
</dbReference>
<dbReference type="PROSITE" id="PS51257">
    <property type="entry name" value="PROKAR_LIPOPROTEIN"/>
    <property type="match status" value="1"/>
</dbReference>
<dbReference type="PANTHER" id="PTHR30203:SF32">
    <property type="entry name" value="CATION EFFLUX SYSTEM PROTEIN CUSC"/>
    <property type="match status" value="1"/>
</dbReference>
<dbReference type="NCBIfam" id="TIGR01845">
    <property type="entry name" value="outer_NodT"/>
    <property type="match status" value="1"/>
</dbReference>
<keyword evidence="2" id="KW-0472">Membrane</keyword>
<sequence length="490" mass="51356">MRMRAMLLAALPLLAAGCSLAPDYARPGAPVPPAFPQGGPYPALPATGVAPVAYPDIFRDARLQTVIGRALANNQNLQVALANVRAARGQLRIARAGLLPAFGLSGAASIARNRGAAAGINGGGGGVTEQYRLQAGLTAFEIDLFGRVRSGAEATLNEYLATEAGSRAARLTLIAETASAFYTLAADRSLLTVAEETVASAQRTVDLTNARLRGGIVARTDLRQAETILRQAESDRADLRALVAQDRNALELLVGAPVTDAELPVSIEAADGLIAPPPAGLDSRVLLGRPDVVQAEYALRAANARIGVARANFFPTLSLTGLAGFASTALGALFSGDSLIYNAGANLDAPLFQGGALRGNLELTEAQRDALLAQYRLSIQTAFREVADALARRGTIEEQLTAQRGLEAAAADSLRIAEARYREGIDAYLLTLDAQRTLYNARRSVVATRLARADNLVELYRTLGGGDLIVEAIPAAPETPRAGPVLRGER</sequence>
<comment type="caution">
    <text evidence="4">The sequence shown here is derived from an EMBL/GenBank/DDBJ whole genome shotgun (WGS) entry which is preliminary data.</text>
</comment>
<keyword evidence="2" id="KW-0812">Transmembrane</keyword>
<keyword evidence="3" id="KW-0175">Coiled coil</keyword>
<dbReference type="SUPFAM" id="SSF56954">
    <property type="entry name" value="Outer membrane efflux proteins (OEP)"/>
    <property type="match status" value="1"/>
</dbReference>
<keyword evidence="2" id="KW-0564">Palmitate</keyword>
<dbReference type="Gene3D" id="1.20.1600.10">
    <property type="entry name" value="Outer membrane efflux proteins (OEP)"/>
    <property type="match status" value="1"/>
</dbReference>
<accession>A0A4U1L8N3</accession>
<dbReference type="AlphaFoldDB" id="A0A4U1L8N3"/>
<dbReference type="PANTHER" id="PTHR30203">
    <property type="entry name" value="OUTER MEMBRANE CATION EFFLUX PROTEIN"/>
    <property type="match status" value="1"/>
</dbReference>
<evidence type="ECO:0000256" key="3">
    <source>
        <dbReference type="SAM" id="Coils"/>
    </source>
</evidence>
<keyword evidence="2" id="KW-1134">Transmembrane beta strand</keyword>
<dbReference type="InterPro" id="IPR010131">
    <property type="entry name" value="MdtP/NodT-like"/>
</dbReference>
<organism evidence="4 5">
    <name type="scientific">Sphingomonas baiyangensis</name>
    <dbReference type="NCBI Taxonomy" id="2572576"/>
    <lineage>
        <taxon>Bacteria</taxon>
        <taxon>Pseudomonadati</taxon>
        <taxon>Pseudomonadota</taxon>
        <taxon>Alphaproteobacteria</taxon>
        <taxon>Sphingomonadales</taxon>
        <taxon>Sphingomonadaceae</taxon>
        <taxon>Sphingomonas</taxon>
    </lineage>
</organism>
<feature type="signal peptide" evidence="2">
    <location>
        <begin position="1"/>
        <end position="21"/>
    </location>
</feature>
<evidence type="ECO:0000256" key="2">
    <source>
        <dbReference type="RuleBase" id="RU362097"/>
    </source>
</evidence>
<evidence type="ECO:0000313" key="5">
    <source>
        <dbReference type="Proteomes" id="UP000309138"/>
    </source>
</evidence>
<dbReference type="GO" id="GO:0005886">
    <property type="term" value="C:plasma membrane"/>
    <property type="evidence" value="ECO:0007669"/>
    <property type="project" value="UniProtKB-SubCell"/>
</dbReference>
<dbReference type="Proteomes" id="UP000309138">
    <property type="component" value="Unassembled WGS sequence"/>
</dbReference>
<dbReference type="Pfam" id="PF02321">
    <property type="entry name" value="OEP"/>
    <property type="match status" value="2"/>
</dbReference>
<feature type="chain" id="PRO_5020994356" evidence="2">
    <location>
        <begin position="22"/>
        <end position="490"/>
    </location>
</feature>
<comment type="subcellular location">
    <subcellularLocation>
        <location evidence="2">Cell membrane</location>
        <topology evidence="2">Lipid-anchor</topology>
    </subcellularLocation>
</comment>
<evidence type="ECO:0000256" key="1">
    <source>
        <dbReference type="ARBA" id="ARBA00007613"/>
    </source>
</evidence>
<dbReference type="Gene3D" id="2.20.200.10">
    <property type="entry name" value="Outer membrane efflux proteins (OEP)"/>
    <property type="match status" value="1"/>
</dbReference>
<proteinExistence type="inferred from homology"/>
<comment type="similarity">
    <text evidence="1 2">Belongs to the outer membrane factor (OMF) (TC 1.B.17) family.</text>
</comment>
<evidence type="ECO:0000313" key="4">
    <source>
        <dbReference type="EMBL" id="TKD53342.1"/>
    </source>
</evidence>
<feature type="coiled-coil region" evidence="3">
    <location>
        <begin position="222"/>
        <end position="249"/>
    </location>
</feature>
<keyword evidence="5" id="KW-1185">Reference proteome</keyword>
<gene>
    <name evidence="4" type="ORF">FBR43_00505</name>
</gene>
<dbReference type="EMBL" id="SWKR01000001">
    <property type="protein sequence ID" value="TKD53342.1"/>
    <property type="molecule type" value="Genomic_DNA"/>
</dbReference>
<name>A0A4U1L8N3_9SPHN</name>
<keyword evidence="2" id="KW-0732">Signal</keyword>
<keyword evidence="2" id="KW-0449">Lipoprotein</keyword>
<protein>
    <submittedName>
        <fullName evidence="4">Efflux transporter outer membrane subunit</fullName>
    </submittedName>
</protein>
<dbReference type="GO" id="GO:0015562">
    <property type="term" value="F:efflux transmembrane transporter activity"/>
    <property type="evidence" value="ECO:0007669"/>
    <property type="project" value="InterPro"/>
</dbReference>